<reference evidence="17" key="2">
    <citation type="submission" date="2016-04" db="EMBL/GenBank/DDBJ databases">
        <authorList>
            <person name="Shah S.A."/>
            <person name="Garrett R.A."/>
        </authorList>
    </citation>
    <scope>NUCLEOTIDE SEQUENCE [LARGE SCALE GENOMIC DNA]</scope>
    <source>
        <strain evidence="17">ATCC 35091 / DSM 1616 / JCM 8930 / NBRC 15331 / P1</strain>
    </source>
</reference>
<evidence type="ECO:0000313" key="25">
    <source>
        <dbReference type="Proteomes" id="UP000594632"/>
    </source>
</evidence>
<evidence type="ECO:0000256" key="1">
    <source>
        <dbReference type="SAM" id="Coils"/>
    </source>
</evidence>
<dbReference type="EMBL" id="LT549890">
    <property type="protein sequence ID" value="SAI83740.1"/>
    <property type="molecule type" value="Genomic_DNA"/>
</dbReference>
<evidence type="ECO:0000313" key="14">
    <source>
        <dbReference type="Proteomes" id="UP000033057"/>
    </source>
</evidence>
<dbReference type="Proteomes" id="UP000273443">
    <property type="component" value="Chromosome"/>
</dbReference>
<dbReference type="KEGG" id="ssoa:SULA_1215"/>
<evidence type="ECO:0000313" key="2">
    <source>
        <dbReference type="EMBL" id="AKA73524.1"/>
    </source>
</evidence>
<dbReference type="Proteomes" id="UP000267993">
    <property type="component" value="Chromosome"/>
</dbReference>
<evidence type="ECO:0000313" key="5">
    <source>
        <dbReference type="EMBL" id="AZF67993.1"/>
    </source>
</evidence>
<dbReference type="Proteomes" id="UP000282269">
    <property type="component" value="Chromosome"/>
</dbReference>
<evidence type="ECO:0000313" key="10">
    <source>
        <dbReference type="EMBL" id="AZF81071.1"/>
    </source>
</evidence>
<dbReference type="EMBL" id="CP033235">
    <property type="protein sequence ID" value="AZF67993.1"/>
    <property type="molecule type" value="Genomic_DNA"/>
</dbReference>
<evidence type="ECO:0000313" key="9">
    <source>
        <dbReference type="EMBL" id="AZF78465.1"/>
    </source>
</evidence>
<evidence type="ECO:0000313" key="18">
    <source>
        <dbReference type="Proteomes" id="UP000267993"/>
    </source>
</evidence>
<evidence type="ECO:0000313" key="13">
    <source>
        <dbReference type="EMBL" id="SAI83740.1"/>
    </source>
</evidence>
<dbReference type="PATRIC" id="fig|2287.6.peg.1274"/>
<dbReference type="EMBL" id="CP033240">
    <property type="protein sequence ID" value="AZF81071.1"/>
    <property type="molecule type" value="Genomic_DNA"/>
</dbReference>
<feature type="coiled-coil region" evidence="1">
    <location>
        <begin position="417"/>
        <end position="519"/>
    </location>
</feature>
<evidence type="ECO:0000313" key="17">
    <source>
        <dbReference type="Proteomes" id="UP000076770"/>
    </source>
</evidence>
<dbReference type="PANTHER" id="PTHR40707">
    <property type="entry name" value="POSSIBLE NUCLEASE OF RNASE H FOLD, RUVC/YQGF FAMILY"/>
    <property type="match status" value="1"/>
</dbReference>
<dbReference type="AlphaFoldDB" id="A0A0E3MCK9"/>
<evidence type="ECO:0000313" key="16">
    <source>
        <dbReference type="Proteomes" id="UP000033106"/>
    </source>
</evidence>
<dbReference type="EMBL" id="CP033236">
    <property type="protein sequence ID" value="AZF70613.1"/>
    <property type="molecule type" value="Genomic_DNA"/>
</dbReference>
<evidence type="ECO:0000313" key="19">
    <source>
        <dbReference type="Proteomes" id="UP000269431"/>
    </source>
</evidence>
<dbReference type="Proteomes" id="UP000594632">
    <property type="component" value="Chromosome"/>
</dbReference>
<dbReference type="EMBL" id="CP011055">
    <property type="protein sequence ID" value="AKA73524.1"/>
    <property type="molecule type" value="Genomic_DNA"/>
</dbReference>
<dbReference type="KEGG" id="ssof:SULC_1214"/>
<dbReference type="Proteomes" id="UP000033085">
    <property type="component" value="Chromosome"/>
</dbReference>
<proteinExistence type="predicted"/>
<dbReference type="GeneID" id="1455353"/>
<reference evidence="14 15" key="1">
    <citation type="journal article" date="2015" name="Genome Announc.">
        <title>Complete Genome Sequence of Sulfolobus solfataricus Strain 98/2 and Evolved Derivatives.</title>
        <authorList>
            <person name="McCarthy S."/>
            <person name="Gradnigo J."/>
            <person name="Johnson T."/>
            <person name="Payne S."/>
            <person name="Lipzen A."/>
            <person name="Martin J."/>
            <person name="Schackwitz W."/>
            <person name="Moriyama E."/>
            <person name="Blum P."/>
        </authorList>
    </citation>
    <scope>NUCLEOTIDE SEQUENCE [LARGE SCALE GENOMIC DNA]</scope>
    <source>
        <strain evidence="14">98/2 SULC</strain>
        <strain evidence="2">SARC-B</strain>
        <strain evidence="3">SARC-C</strain>
        <strain evidence="4 16">SULA</strain>
        <strain evidence="15">SULB</strain>
    </source>
</reference>
<dbReference type="InterPro" id="IPR007408">
    <property type="entry name" value="DUF460"/>
</dbReference>
<reference evidence="3" key="5">
    <citation type="submission" date="2018-10" db="EMBL/GenBank/DDBJ databases">
        <authorList>
            <person name="McCarthy S."/>
            <person name="Gradnigo J."/>
            <person name="Johnson T."/>
            <person name="Payne S."/>
            <person name="Lipzen A."/>
            <person name="Schackwitz W."/>
            <person name="Martin J."/>
            <person name="Moriyama E."/>
            <person name="Blum P."/>
        </authorList>
    </citation>
    <scope>NUCLEOTIDE SEQUENCE</scope>
    <source>
        <strain evidence="2">SARC-B</strain>
        <strain evidence="3">SARC-C</strain>
        <strain evidence="4">SULA</strain>
    </source>
</reference>
<dbReference type="EMBL" id="CP033237">
    <property type="protein sequence ID" value="AZF73233.1"/>
    <property type="molecule type" value="Genomic_DNA"/>
</dbReference>
<dbReference type="OrthoDB" id="15228at2157"/>
<dbReference type="EMBL" id="CP033241">
    <property type="protein sequence ID" value="AZF83709.1"/>
    <property type="molecule type" value="Genomic_DNA"/>
</dbReference>
<dbReference type="Proteomes" id="UP000269431">
    <property type="component" value="Chromosome"/>
</dbReference>
<accession>A0A0E3MCK9</accession>
<evidence type="ECO:0000313" key="3">
    <source>
        <dbReference type="EMBL" id="AKA76222.1"/>
    </source>
</evidence>
<dbReference type="EMBL" id="CP033239">
    <property type="protein sequence ID" value="AZF78465.1"/>
    <property type="molecule type" value="Genomic_DNA"/>
</dbReference>
<name>A0A0E3MCK9_SACSO</name>
<reference evidence="12 25" key="6">
    <citation type="journal article" date="2020" name="Nat. Commun.">
        <title>The structures of two archaeal type IV pili illuminate evolutionary relationships.</title>
        <authorList>
            <person name="Wang F."/>
            <person name="Baquero D.P."/>
            <person name="Su Z."/>
            <person name="Beltran L.C."/>
            <person name="Prangishvili D."/>
            <person name="Krupovic M."/>
            <person name="Egelman E.H."/>
        </authorList>
    </citation>
    <scope>NUCLEOTIDE SEQUENCE [LARGE SCALE GENOMIC DNA]</scope>
    <source>
        <strain evidence="12 25">POZ149</strain>
    </source>
</reference>
<evidence type="ECO:0000313" key="6">
    <source>
        <dbReference type="EMBL" id="AZF70613.1"/>
    </source>
</evidence>
<dbReference type="Pfam" id="PF04312">
    <property type="entry name" value="DUF460"/>
    <property type="match status" value="1"/>
</dbReference>
<dbReference type="EMBL" id="CP050869">
    <property type="protein sequence ID" value="QPG50512.1"/>
    <property type="molecule type" value="Genomic_DNA"/>
</dbReference>
<keyword evidence="1" id="KW-0175">Coiled coil</keyword>
<dbReference type="Proteomes" id="UP000033106">
    <property type="component" value="Chromosome"/>
</dbReference>
<dbReference type="Proteomes" id="UP000033057">
    <property type="component" value="Chromosome"/>
</dbReference>
<dbReference type="Proteomes" id="UP000278715">
    <property type="component" value="Chromosome"/>
</dbReference>
<dbReference type="Proteomes" id="UP000076770">
    <property type="component" value="Chromosome i"/>
</dbReference>
<dbReference type="EMBL" id="CP011056">
    <property type="protein sequence ID" value="AKA76222.1"/>
    <property type="molecule type" value="Genomic_DNA"/>
</dbReference>
<dbReference type="GeneID" id="44129167"/>
<evidence type="ECO:0000313" key="11">
    <source>
        <dbReference type="EMBL" id="AZF83709.1"/>
    </source>
</evidence>
<evidence type="ECO:0000313" key="12">
    <source>
        <dbReference type="EMBL" id="QPG50512.1"/>
    </source>
</evidence>
<evidence type="ECO:0000313" key="4">
    <source>
        <dbReference type="EMBL" id="AKA78914.1"/>
    </source>
</evidence>
<gene>
    <name evidence="12" type="ORF">HFC64_12480</name>
    <name evidence="13" type="ORF">SSOP1_0186</name>
    <name evidence="4" type="ORF">SULA_1215</name>
    <name evidence="2" type="ORF">SULB_1216</name>
    <name evidence="3" type="ORF">SULC_1214</name>
    <name evidence="5" type="ORF">SULG_06005</name>
    <name evidence="6" type="ORF">SULH_06005</name>
    <name evidence="7" type="ORF">SULI_06005</name>
    <name evidence="8" type="ORF">SULM_06005</name>
    <name evidence="9" type="ORF">SULN_06005</name>
    <name evidence="10" type="ORF">SULO_06015</name>
    <name evidence="11" type="ORF">SULZ_06250</name>
</gene>
<reference evidence="13" key="3">
    <citation type="submission" date="2016-04" db="EMBL/GenBank/DDBJ databases">
        <authorList>
            <person name="Evans L.H."/>
            <person name="Alamgir A."/>
            <person name="Owens N."/>
            <person name="Weber N.D."/>
            <person name="Virtaneva K."/>
            <person name="Barbian K."/>
            <person name="Babar A."/>
            <person name="Rosenke K."/>
        </authorList>
    </citation>
    <scope>NUCLEOTIDE SEQUENCE</scope>
    <source>
        <strain evidence="13">P1</strain>
    </source>
</reference>
<evidence type="ECO:0000313" key="8">
    <source>
        <dbReference type="EMBL" id="AZF75858.1"/>
    </source>
</evidence>
<reference evidence="18 19" key="4">
    <citation type="journal article" date="2018" name="Proc. Natl. Acad. Sci. U.S.A.">
        <title>Nonmutational mechanism of inheritance in the Archaeon Sulfolobus solfataricus.</title>
        <authorList>
            <person name="Payne S."/>
            <person name="McCarthy S."/>
            <person name="Johnson T."/>
            <person name="North E."/>
            <person name="Blum P."/>
        </authorList>
    </citation>
    <scope>NUCLEOTIDE SEQUENCE [LARGE SCALE GENOMIC DNA]</scope>
    <source>
        <strain evidence="6 18">SARC-H</strain>
        <strain evidence="7 22">SARC-I</strain>
        <strain evidence="9 23">SARC-N</strain>
        <strain evidence="10 24">SARC-O</strain>
        <strain evidence="11 19">SUL120</strain>
        <strain evidence="5 20">SULG</strain>
        <strain evidence="8 21">SULM</strain>
    </source>
</reference>
<dbReference type="EMBL" id="CP011057">
    <property type="protein sequence ID" value="AKA78914.1"/>
    <property type="molecule type" value="Genomic_DNA"/>
</dbReference>
<evidence type="ECO:0000313" key="7">
    <source>
        <dbReference type="EMBL" id="AZF73233.1"/>
    </source>
</evidence>
<dbReference type="KEGG" id="ssol:SULB_1216"/>
<dbReference type="EMBL" id="CP033238">
    <property type="protein sequence ID" value="AZF75858.1"/>
    <property type="molecule type" value="Genomic_DNA"/>
</dbReference>
<evidence type="ECO:0000313" key="15">
    <source>
        <dbReference type="Proteomes" id="UP000033085"/>
    </source>
</evidence>
<organism evidence="3 14">
    <name type="scientific">Saccharolobus solfataricus</name>
    <name type="common">Sulfolobus solfataricus</name>
    <dbReference type="NCBI Taxonomy" id="2287"/>
    <lineage>
        <taxon>Archaea</taxon>
        <taxon>Thermoproteota</taxon>
        <taxon>Thermoprotei</taxon>
        <taxon>Sulfolobales</taxon>
        <taxon>Sulfolobaceae</taxon>
        <taxon>Saccharolobus</taxon>
    </lineage>
</organism>
<dbReference type="RefSeq" id="WP_009990437.1">
    <property type="nucleotide sequence ID" value="NZ_CP011055.2"/>
</dbReference>
<dbReference type="Proteomes" id="UP000275843">
    <property type="component" value="Chromosome"/>
</dbReference>
<dbReference type="Proteomes" id="UP000273194">
    <property type="component" value="Chromosome"/>
</dbReference>
<evidence type="ECO:0000313" key="23">
    <source>
        <dbReference type="Proteomes" id="UP000278715"/>
    </source>
</evidence>
<dbReference type="PANTHER" id="PTHR40707:SF1">
    <property type="entry name" value="DUF460 DOMAIN-CONTAINING PROTEIN"/>
    <property type="match status" value="1"/>
</dbReference>
<sequence>MKIMGIDIEAMESPSSKSQPLYSVIIIDENEKIVYKAENVSLSRVIRLCWEYSIDILATDNIYELGESDKEIINIVKLLPPNTNIVQVTYHNGEFKQIKELAREIGYEVQGKLSPQKTAYLDALLALKGFGTSIKIEEKRTKIVVSRGRALGPGGMSQNRYKRYIRGTLLRVAKEIKEKLDMKGFDYDMIVRRSRAGIEGAVFIVYTPRERLYGIIRKMKGHDVVVDIKPIYKNRIEFKDKRTERRLIVGIDPGIEVGLSIIDIYGKPILLLSRRNIDRDEIVTLISKEGKAIIVATDVNPLPDTVKKIASKFNAKIFIPEKSLSIDEKQRLIDEYSKLHKLKIDNPHIRDSLAAALKAYNEIENKLRQIESFISRLDIDIMDENRIYDCVIFGNTVSECVEKEIEKIIGKDDYRKIEEIQKENDTTKNTNKLTKLEEENRELKSELIRYKRIIYNLINERDSLIRKIDDIKLQINKEIERDRKIYELNLNLQNAYKVISQLENKLNYNEKQIEKLREVLYKLLNGKAIVVKKDSRVGDIAFDGNNIYIGEEKVNNEIAEYADKEIIILDKQLLNDLEVLRKELQIERSKNIDIKRIIDEYRNKRLKESSFPF</sequence>
<evidence type="ECO:0000313" key="22">
    <source>
        <dbReference type="Proteomes" id="UP000275843"/>
    </source>
</evidence>
<evidence type="ECO:0000313" key="24">
    <source>
        <dbReference type="Proteomes" id="UP000282269"/>
    </source>
</evidence>
<protein>
    <submittedName>
        <fullName evidence="3">DUF460 domain-containing protein</fullName>
    </submittedName>
</protein>
<dbReference type="OMA" id="WKLDHSN"/>
<evidence type="ECO:0000313" key="21">
    <source>
        <dbReference type="Proteomes" id="UP000273443"/>
    </source>
</evidence>
<evidence type="ECO:0000313" key="20">
    <source>
        <dbReference type="Proteomes" id="UP000273194"/>
    </source>
</evidence>